<protein>
    <submittedName>
        <fullName evidence="6">ABC transporter ATP-binding protein</fullName>
    </submittedName>
</protein>
<dbReference type="EMBL" id="SMZO01000021">
    <property type="protein sequence ID" value="TDL87805.1"/>
    <property type="molecule type" value="Genomic_DNA"/>
</dbReference>
<dbReference type="PANTHER" id="PTHR24220:SF689">
    <property type="entry name" value="LIPOPROTEIN-RELEASING SYSTEM ATP-BINDING PROTEIN LOLD"/>
    <property type="match status" value="1"/>
</dbReference>
<dbReference type="InterPro" id="IPR027417">
    <property type="entry name" value="P-loop_NTPase"/>
</dbReference>
<dbReference type="PROSITE" id="PS50893">
    <property type="entry name" value="ABC_TRANSPORTER_2"/>
    <property type="match status" value="1"/>
</dbReference>
<dbReference type="GO" id="GO:0022857">
    <property type="term" value="F:transmembrane transporter activity"/>
    <property type="evidence" value="ECO:0007669"/>
    <property type="project" value="TreeGrafter"/>
</dbReference>
<keyword evidence="2" id="KW-0813">Transport</keyword>
<reference evidence="6 7" key="1">
    <citation type="submission" date="2019-03" db="EMBL/GenBank/DDBJ databases">
        <title>Rhodobacteraceae bacterium SM1902, a new member of the family Rhodobacteraceae isolated from Yantai.</title>
        <authorList>
            <person name="Sun Y."/>
        </authorList>
    </citation>
    <scope>NUCLEOTIDE SEQUENCE [LARGE SCALE GENOMIC DNA]</scope>
    <source>
        <strain evidence="6 7">SM1902</strain>
    </source>
</reference>
<comment type="similarity">
    <text evidence="1">Belongs to the ABC transporter superfamily.</text>
</comment>
<feature type="domain" description="ABC transporter" evidence="5">
    <location>
        <begin position="6"/>
        <end position="227"/>
    </location>
</feature>
<dbReference type="SMART" id="SM00382">
    <property type="entry name" value="AAA"/>
    <property type="match status" value="1"/>
</dbReference>
<dbReference type="InterPro" id="IPR017871">
    <property type="entry name" value="ABC_transporter-like_CS"/>
</dbReference>
<evidence type="ECO:0000259" key="5">
    <source>
        <dbReference type="PROSITE" id="PS50893"/>
    </source>
</evidence>
<dbReference type="Pfam" id="PF00005">
    <property type="entry name" value="ABC_tran"/>
    <property type="match status" value="1"/>
</dbReference>
<proteinExistence type="inferred from homology"/>
<dbReference type="AlphaFoldDB" id="A0A4R6AVV2"/>
<evidence type="ECO:0000256" key="1">
    <source>
        <dbReference type="ARBA" id="ARBA00005417"/>
    </source>
</evidence>
<dbReference type="GO" id="GO:0005524">
    <property type="term" value="F:ATP binding"/>
    <property type="evidence" value="ECO:0007669"/>
    <property type="project" value="UniProtKB-KW"/>
</dbReference>
<sequence>MAETVLKLDGVQRRYNAGSRAEVAVLRGVSLTLVPGELIALVAPSGAGKSTLLHIAGLLDRPDDGTVHIAGQNVAGLSEAARTTLRRDTVGFVYQFHHLLPEFSALENVMLPQRAKGTSVAAATDRAVGLLDRVGLSARASHRPAALSGGEQQRVAFCRALANGPKLLLADEPTGNLDPDTAEQVFSALVDVARETGLAGLVATHNPALAARMDRQVRLEGGYLVPA</sequence>
<comment type="caution">
    <text evidence="6">The sequence shown here is derived from an EMBL/GenBank/DDBJ whole genome shotgun (WGS) entry which is preliminary data.</text>
</comment>
<keyword evidence="3" id="KW-0547">Nucleotide-binding</keyword>
<dbReference type="RefSeq" id="WP_133342909.1">
    <property type="nucleotide sequence ID" value="NZ_SMZO01000021.1"/>
</dbReference>
<dbReference type="SUPFAM" id="SSF52540">
    <property type="entry name" value="P-loop containing nucleoside triphosphate hydrolases"/>
    <property type="match status" value="1"/>
</dbReference>
<evidence type="ECO:0000313" key="6">
    <source>
        <dbReference type="EMBL" id="TDL87805.1"/>
    </source>
</evidence>
<keyword evidence="7" id="KW-1185">Reference proteome</keyword>
<name>A0A4R6AVV2_9RHOB</name>
<dbReference type="PANTHER" id="PTHR24220">
    <property type="entry name" value="IMPORT ATP-BINDING PROTEIN"/>
    <property type="match status" value="1"/>
</dbReference>
<dbReference type="Proteomes" id="UP000294562">
    <property type="component" value="Unassembled WGS sequence"/>
</dbReference>
<keyword evidence="4 6" id="KW-0067">ATP-binding</keyword>
<evidence type="ECO:0000256" key="2">
    <source>
        <dbReference type="ARBA" id="ARBA00022448"/>
    </source>
</evidence>
<gene>
    <name evidence="6" type="ORF">E2L05_10720</name>
</gene>
<dbReference type="PROSITE" id="PS00211">
    <property type="entry name" value="ABC_TRANSPORTER_1"/>
    <property type="match status" value="1"/>
</dbReference>
<dbReference type="InterPro" id="IPR003439">
    <property type="entry name" value="ABC_transporter-like_ATP-bd"/>
</dbReference>
<evidence type="ECO:0000313" key="7">
    <source>
        <dbReference type="Proteomes" id="UP000294562"/>
    </source>
</evidence>
<dbReference type="GO" id="GO:0044874">
    <property type="term" value="P:lipoprotein localization to outer membrane"/>
    <property type="evidence" value="ECO:0007669"/>
    <property type="project" value="TreeGrafter"/>
</dbReference>
<dbReference type="OrthoDB" id="9802264at2"/>
<dbReference type="GO" id="GO:0016887">
    <property type="term" value="F:ATP hydrolysis activity"/>
    <property type="evidence" value="ECO:0007669"/>
    <property type="project" value="InterPro"/>
</dbReference>
<accession>A0A4R6AVV2</accession>
<organism evidence="6 7">
    <name type="scientific">Meridianimarinicoccus aquatilis</name>
    <dbReference type="NCBI Taxonomy" id="2552766"/>
    <lineage>
        <taxon>Bacteria</taxon>
        <taxon>Pseudomonadati</taxon>
        <taxon>Pseudomonadota</taxon>
        <taxon>Alphaproteobacteria</taxon>
        <taxon>Rhodobacterales</taxon>
        <taxon>Paracoccaceae</taxon>
        <taxon>Meridianimarinicoccus</taxon>
    </lineage>
</organism>
<dbReference type="GO" id="GO:0089705">
    <property type="term" value="P:protein localization to outer membrane"/>
    <property type="evidence" value="ECO:0007669"/>
    <property type="project" value="TreeGrafter"/>
</dbReference>
<dbReference type="InterPro" id="IPR017911">
    <property type="entry name" value="MacB-like_ATP-bd"/>
</dbReference>
<dbReference type="Gene3D" id="3.40.50.300">
    <property type="entry name" value="P-loop containing nucleotide triphosphate hydrolases"/>
    <property type="match status" value="1"/>
</dbReference>
<dbReference type="InterPro" id="IPR015854">
    <property type="entry name" value="ABC_transpr_LolD-like"/>
</dbReference>
<evidence type="ECO:0000256" key="3">
    <source>
        <dbReference type="ARBA" id="ARBA00022741"/>
    </source>
</evidence>
<dbReference type="InterPro" id="IPR003593">
    <property type="entry name" value="AAA+_ATPase"/>
</dbReference>
<evidence type="ECO:0000256" key="4">
    <source>
        <dbReference type="ARBA" id="ARBA00022840"/>
    </source>
</evidence>
<dbReference type="CDD" id="cd03255">
    <property type="entry name" value="ABC_MJ0796_LolCDE_FtsE"/>
    <property type="match status" value="1"/>
</dbReference>
<dbReference type="GO" id="GO:0005886">
    <property type="term" value="C:plasma membrane"/>
    <property type="evidence" value="ECO:0007669"/>
    <property type="project" value="TreeGrafter"/>
</dbReference>